<organism evidence="7 8">
    <name type="scientific">Candidatus Onthenecus intestinigallinarum</name>
    <dbReference type="NCBI Taxonomy" id="2840875"/>
    <lineage>
        <taxon>Bacteria</taxon>
        <taxon>Bacillati</taxon>
        <taxon>Bacillota</taxon>
        <taxon>Clostridia</taxon>
        <taxon>Eubacteriales</taxon>
        <taxon>Candidatus Onthenecus</taxon>
    </lineage>
</organism>
<dbReference type="AlphaFoldDB" id="A0A9D0Z8I1"/>
<dbReference type="GO" id="GO:0005829">
    <property type="term" value="C:cytosol"/>
    <property type="evidence" value="ECO:0007669"/>
    <property type="project" value="TreeGrafter"/>
</dbReference>
<comment type="similarity">
    <text evidence="2">Belongs to the UDP-galactopyranose/dTDP-fucopyranose mutase family.</text>
</comment>
<dbReference type="GO" id="GO:0050660">
    <property type="term" value="F:flavin adenine dinucleotide binding"/>
    <property type="evidence" value="ECO:0007669"/>
    <property type="project" value="TreeGrafter"/>
</dbReference>
<dbReference type="EMBL" id="DVFJ01000009">
    <property type="protein sequence ID" value="HIQ71177.1"/>
    <property type="molecule type" value="Genomic_DNA"/>
</dbReference>
<accession>A0A9D0Z8I1</accession>
<keyword evidence="4" id="KW-0274">FAD</keyword>
<reference evidence="7" key="2">
    <citation type="journal article" date="2021" name="PeerJ">
        <title>Extensive microbial diversity within the chicken gut microbiome revealed by metagenomics and culture.</title>
        <authorList>
            <person name="Gilroy R."/>
            <person name="Ravi A."/>
            <person name="Getino M."/>
            <person name="Pursley I."/>
            <person name="Horton D.L."/>
            <person name="Alikhan N.F."/>
            <person name="Baker D."/>
            <person name="Gharbi K."/>
            <person name="Hall N."/>
            <person name="Watson M."/>
            <person name="Adriaenssens E.M."/>
            <person name="Foster-Nyarko E."/>
            <person name="Jarju S."/>
            <person name="Secka A."/>
            <person name="Antonio M."/>
            <person name="Oren A."/>
            <person name="Chaudhuri R.R."/>
            <person name="La Ragione R."/>
            <person name="Hildebrand F."/>
            <person name="Pallen M.J."/>
        </authorList>
    </citation>
    <scope>NUCLEOTIDE SEQUENCE</scope>
    <source>
        <strain evidence="7">ChiSxjej2B14-6234</strain>
    </source>
</reference>
<keyword evidence="3" id="KW-0285">Flavoprotein</keyword>
<keyword evidence="5 7" id="KW-0413">Isomerase</keyword>
<dbReference type="GO" id="GO:0008767">
    <property type="term" value="F:UDP-galactopyranose mutase activity"/>
    <property type="evidence" value="ECO:0007669"/>
    <property type="project" value="UniProtKB-EC"/>
</dbReference>
<reference evidence="7" key="1">
    <citation type="submission" date="2020-10" db="EMBL/GenBank/DDBJ databases">
        <authorList>
            <person name="Gilroy R."/>
        </authorList>
    </citation>
    <scope>NUCLEOTIDE SEQUENCE</scope>
    <source>
        <strain evidence="7">ChiSxjej2B14-6234</strain>
    </source>
</reference>
<comment type="caution">
    <text evidence="7">The sequence shown here is derived from an EMBL/GenBank/DDBJ whole genome shotgun (WGS) entry which is preliminary data.</text>
</comment>
<proteinExistence type="inferred from homology"/>
<evidence type="ECO:0000256" key="2">
    <source>
        <dbReference type="ARBA" id="ARBA00009321"/>
    </source>
</evidence>
<dbReference type="Gene3D" id="3.40.50.720">
    <property type="entry name" value="NAD(P)-binding Rossmann-like Domain"/>
    <property type="match status" value="3"/>
</dbReference>
<dbReference type="NCBIfam" id="TIGR00031">
    <property type="entry name" value="UDP-GALP_mutase"/>
    <property type="match status" value="1"/>
</dbReference>
<evidence type="ECO:0000256" key="5">
    <source>
        <dbReference type="ARBA" id="ARBA00023235"/>
    </source>
</evidence>
<dbReference type="Proteomes" id="UP000886887">
    <property type="component" value="Unassembled WGS sequence"/>
</dbReference>
<evidence type="ECO:0000256" key="4">
    <source>
        <dbReference type="ARBA" id="ARBA00022827"/>
    </source>
</evidence>
<gene>
    <name evidence="7" type="primary">glf</name>
    <name evidence="7" type="ORF">IAB73_03080</name>
</gene>
<dbReference type="SUPFAM" id="SSF54373">
    <property type="entry name" value="FAD-linked reductases, C-terminal domain"/>
    <property type="match status" value="1"/>
</dbReference>
<evidence type="ECO:0000259" key="6">
    <source>
        <dbReference type="Pfam" id="PF03275"/>
    </source>
</evidence>
<dbReference type="PANTHER" id="PTHR21197:SF0">
    <property type="entry name" value="UDP-GALACTOPYRANOSE MUTASE"/>
    <property type="match status" value="1"/>
</dbReference>
<sequence length="371" mass="42376">MKPYDLLIVGAGLFGAVVAQQARERGLRCLVVERRDHVAGNAFTQEVEGIQVHRYGAHIFHTSDEAVWAYVSRFASFRRYTHSPVANYRGELYNLPFNMNTFSRMWGVRTPREAMEIIERQRAQAGIGEPRNLEEQAVSLVGEDIYRKLVEGYTEKQWGRPCRELPAFIIRRLPVRFTFDNDYFSDAHEGIPEGGYTRMVERMLEGVEVRLGVDYLRERAALHPLAGRVVYTGPIDAYFGYDLGALAYRSLRFDTQVLDEENYQGCAVVNYTDRQTPFTRVIEHKHFAPAGQKKTVVTWEYSAAWQPGDEPYYPVNDAKNGELLARYQEKAAREEGVLFGGRLGEYRYYDMDKVVASALALCGRALDGPAR</sequence>
<evidence type="ECO:0000256" key="3">
    <source>
        <dbReference type="ARBA" id="ARBA00022630"/>
    </source>
</evidence>
<dbReference type="SUPFAM" id="SSF51971">
    <property type="entry name" value="Nucleotide-binding domain"/>
    <property type="match status" value="1"/>
</dbReference>
<protein>
    <submittedName>
        <fullName evidence="7">UDP-galactopyranose mutase</fullName>
        <ecNumber evidence="7">5.4.99.9</ecNumber>
    </submittedName>
</protein>
<evidence type="ECO:0000256" key="1">
    <source>
        <dbReference type="ARBA" id="ARBA00001974"/>
    </source>
</evidence>
<feature type="domain" description="UDP-galactopyranose mutase C-terminal" evidence="6">
    <location>
        <begin position="148"/>
        <end position="348"/>
    </location>
</feature>
<dbReference type="InterPro" id="IPR015899">
    <property type="entry name" value="UDP-GalPyranose_mutase_C"/>
</dbReference>
<evidence type="ECO:0000313" key="8">
    <source>
        <dbReference type="Proteomes" id="UP000886887"/>
    </source>
</evidence>
<dbReference type="InterPro" id="IPR004379">
    <property type="entry name" value="UDP-GALP_mutase"/>
</dbReference>
<name>A0A9D0Z8I1_9FIRM</name>
<dbReference type="EC" id="5.4.99.9" evidence="7"/>
<dbReference type="Pfam" id="PF03275">
    <property type="entry name" value="GLF"/>
    <property type="match status" value="1"/>
</dbReference>
<dbReference type="PANTHER" id="PTHR21197">
    <property type="entry name" value="UDP-GALACTOPYRANOSE MUTASE"/>
    <property type="match status" value="1"/>
</dbReference>
<evidence type="ECO:0000313" key="7">
    <source>
        <dbReference type="EMBL" id="HIQ71177.1"/>
    </source>
</evidence>
<comment type="cofactor">
    <cofactor evidence="1">
        <name>FAD</name>
        <dbReference type="ChEBI" id="CHEBI:57692"/>
    </cofactor>
</comment>
<dbReference type="Pfam" id="PF13450">
    <property type="entry name" value="NAD_binding_8"/>
    <property type="match status" value="1"/>
</dbReference>